<accession>A0A2S7IGC6</accession>
<dbReference type="SUPFAM" id="SSF52833">
    <property type="entry name" value="Thioredoxin-like"/>
    <property type="match status" value="1"/>
</dbReference>
<evidence type="ECO:0000313" key="2">
    <source>
        <dbReference type="EMBL" id="PQA54470.1"/>
    </source>
</evidence>
<dbReference type="AlphaFoldDB" id="A0A2S7IGC6"/>
<dbReference type="RefSeq" id="WP_104715594.1">
    <property type="nucleotide sequence ID" value="NZ_PTRA01000006.1"/>
</dbReference>
<keyword evidence="3" id="KW-1185">Reference proteome</keyword>
<sequence length="106" mass="11913">MKAFEIVGPSQNLESVIRPVLLVFFGEAPAKALAGLVQKVKEEMERIRRGPVDVLGIESLYHPEVVRSFNVTIFPAFVLVEQGMERWRYEGMLNPEQLETALATPS</sequence>
<proteinExistence type="predicted"/>
<gene>
    <name evidence="2" type="ORF">C5O19_22235</name>
</gene>
<evidence type="ECO:0000259" key="1">
    <source>
        <dbReference type="Pfam" id="PF00085"/>
    </source>
</evidence>
<dbReference type="InterPro" id="IPR013766">
    <property type="entry name" value="Thioredoxin_domain"/>
</dbReference>
<name>A0A2S7IGC6_9BACT</name>
<evidence type="ECO:0000313" key="3">
    <source>
        <dbReference type="Proteomes" id="UP000239590"/>
    </source>
</evidence>
<dbReference type="InterPro" id="IPR036249">
    <property type="entry name" value="Thioredoxin-like_sf"/>
</dbReference>
<dbReference type="Gene3D" id="3.40.30.10">
    <property type="entry name" value="Glutaredoxin"/>
    <property type="match status" value="1"/>
</dbReference>
<dbReference type="CDD" id="cd02947">
    <property type="entry name" value="TRX_family"/>
    <property type="match status" value="1"/>
</dbReference>
<comment type="caution">
    <text evidence="2">The sequence shown here is derived from an EMBL/GenBank/DDBJ whole genome shotgun (WGS) entry which is preliminary data.</text>
</comment>
<dbReference type="Proteomes" id="UP000239590">
    <property type="component" value="Unassembled WGS sequence"/>
</dbReference>
<dbReference type="Pfam" id="PF00085">
    <property type="entry name" value="Thioredoxin"/>
    <property type="match status" value="1"/>
</dbReference>
<protein>
    <recommendedName>
        <fullName evidence="1">Thioredoxin domain-containing protein</fullName>
    </recommendedName>
</protein>
<organism evidence="2 3">
    <name type="scientific">Siphonobacter curvatus</name>
    <dbReference type="NCBI Taxonomy" id="2094562"/>
    <lineage>
        <taxon>Bacteria</taxon>
        <taxon>Pseudomonadati</taxon>
        <taxon>Bacteroidota</taxon>
        <taxon>Cytophagia</taxon>
        <taxon>Cytophagales</taxon>
        <taxon>Cytophagaceae</taxon>
        <taxon>Siphonobacter</taxon>
    </lineage>
</organism>
<dbReference type="EMBL" id="PTRA01000006">
    <property type="protein sequence ID" value="PQA54470.1"/>
    <property type="molecule type" value="Genomic_DNA"/>
</dbReference>
<reference evidence="3" key="1">
    <citation type="submission" date="2018-02" db="EMBL/GenBank/DDBJ databases">
        <title>Genome sequencing of Solimonas sp. HR-BB.</title>
        <authorList>
            <person name="Lee Y."/>
            <person name="Jeon C.O."/>
        </authorList>
    </citation>
    <scope>NUCLEOTIDE SEQUENCE [LARGE SCALE GENOMIC DNA]</scope>
    <source>
        <strain evidence="3">HR-U</strain>
    </source>
</reference>
<feature type="domain" description="Thioredoxin" evidence="1">
    <location>
        <begin position="18"/>
        <end position="102"/>
    </location>
</feature>